<feature type="compositionally biased region" description="Pro residues" evidence="1">
    <location>
        <begin position="228"/>
        <end position="244"/>
    </location>
</feature>
<dbReference type="EMBL" id="CADCXU010012805">
    <property type="protein sequence ID" value="CAB0002672.1"/>
    <property type="molecule type" value="Genomic_DNA"/>
</dbReference>
<feature type="compositionally biased region" description="Pro residues" evidence="1">
    <location>
        <begin position="254"/>
        <end position="287"/>
    </location>
</feature>
<gene>
    <name evidence="2" type="ORF">NTEN_LOCUS8459</name>
</gene>
<dbReference type="Proteomes" id="UP000479000">
    <property type="component" value="Unassembled WGS sequence"/>
</dbReference>
<evidence type="ECO:0000313" key="2">
    <source>
        <dbReference type="EMBL" id="CAB0002672.1"/>
    </source>
</evidence>
<reference evidence="2 3" key="1">
    <citation type="submission" date="2020-02" db="EMBL/GenBank/DDBJ databases">
        <authorList>
            <person name="Ferguson B K."/>
        </authorList>
    </citation>
    <scope>NUCLEOTIDE SEQUENCE [LARGE SCALE GENOMIC DNA]</scope>
</reference>
<name>A0A6H5GI20_9HEMI</name>
<dbReference type="PRINTS" id="PR01217">
    <property type="entry name" value="PRICHEXTENSN"/>
</dbReference>
<feature type="region of interest" description="Disordered" evidence="1">
    <location>
        <begin position="110"/>
        <end position="298"/>
    </location>
</feature>
<evidence type="ECO:0000313" key="3">
    <source>
        <dbReference type="Proteomes" id="UP000479000"/>
    </source>
</evidence>
<sequence length="298" mass="32830">MLSHSLGAFCRTFSCSWAESLKRFFARRFAFISLLNSRPTWNIRIRLTRQMFLEANLRGQSPAHLPSTSYSLAPLQLKHCARYCRRSLTHVRGTHTQVLVEGIRKDCPKSEVVSRHKGGRRTVSGSARERAPSSKKKQKMSIQNEKRRTARVKKTIFHQLRSRGCDYVKGPRAGPGPGDFAPPAPPSGRPCNTNTRPIPTSTTINPTNNETKPLPPSILITTNNKPKPLTPCPPIPPKPSPPKRSSPKLSPQTRSPPTPSPSPPEPSTLPPTPSTLPPTPSQSPSPTPTTTTKTNTKK</sequence>
<feature type="compositionally biased region" description="Low complexity" evidence="1">
    <location>
        <begin position="192"/>
        <end position="211"/>
    </location>
</feature>
<organism evidence="2 3">
    <name type="scientific">Nesidiocoris tenuis</name>
    <dbReference type="NCBI Taxonomy" id="355587"/>
    <lineage>
        <taxon>Eukaryota</taxon>
        <taxon>Metazoa</taxon>
        <taxon>Ecdysozoa</taxon>
        <taxon>Arthropoda</taxon>
        <taxon>Hexapoda</taxon>
        <taxon>Insecta</taxon>
        <taxon>Pterygota</taxon>
        <taxon>Neoptera</taxon>
        <taxon>Paraneoptera</taxon>
        <taxon>Hemiptera</taxon>
        <taxon>Heteroptera</taxon>
        <taxon>Panheteroptera</taxon>
        <taxon>Cimicomorpha</taxon>
        <taxon>Miridae</taxon>
        <taxon>Dicyphina</taxon>
        <taxon>Nesidiocoris</taxon>
    </lineage>
</organism>
<accession>A0A6H5GI20</accession>
<protein>
    <submittedName>
        <fullName evidence="2">Uncharacterized protein</fullName>
    </submittedName>
</protein>
<proteinExistence type="predicted"/>
<keyword evidence="3" id="KW-1185">Reference proteome</keyword>
<dbReference type="AlphaFoldDB" id="A0A6H5GI20"/>
<evidence type="ECO:0000256" key="1">
    <source>
        <dbReference type="SAM" id="MobiDB-lite"/>
    </source>
</evidence>